<dbReference type="HAMAP" id="MF_00244">
    <property type="entry name" value="NaMN_adenylyltr"/>
    <property type="match status" value="1"/>
</dbReference>
<evidence type="ECO:0000256" key="10">
    <source>
        <dbReference type="HAMAP-Rule" id="MF_00244"/>
    </source>
</evidence>
<dbReference type="NCBIfam" id="NF000840">
    <property type="entry name" value="PRK00071.1-3"/>
    <property type="match status" value="1"/>
</dbReference>
<dbReference type="NCBIfam" id="TIGR00125">
    <property type="entry name" value="cyt_tran_rel"/>
    <property type="match status" value="1"/>
</dbReference>
<dbReference type="NCBIfam" id="TIGR00482">
    <property type="entry name" value="nicotinate (nicotinamide) nucleotide adenylyltransferase"/>
    <property type="match status" value="1"/>
</dbReference>
<dbReference type="Gene3D" id="3.40.50.620">
    <property type="entry name" value="HUPs"/>
    <property type="match status" value="1"/>
</dbReference>
<comment type="catalytic activity">
    <reaction evidence="9 10">
        <text>nicotinate beta-D-ribonucleotide + ATP + H(+) = deamido-NAD(+) + diphosphate</text>
        <dbReference type="Rhea" id="RHEA:22860"/>
        <dbReference type="ChEBI" id="CHEBI:15378"/>
        <dbReference type="ChEBI" id="CHEBI:30616"/>
        <dbReference type="ChEBI" id="CHEBI:33019"/>
        <dbReference type="ChEBI" id="CHEBI:57502"/>
        <dbReference type="ChEBI" id="CHEBI:58437"/>
        <dbReference type="EC" id="2.7.7.18"/>
    </reaction>
</comment>
<evidence type="ECO:0000259" key="11">
    <source>
        <dbReference type="Pfam" id="PF01467"/>
    </source>
</evidence>
<dbReference type="RefSeq" id="WP_160547465.1">
    <property type="nucleotide sequence ID" value="NZ_JBHLUU010000015.1"/>
</dbReference>
<gene>
    <name evidence="10" type="primary">nadD</name>
    <name evidence="12" type="ORF">ACFFHF_03515</name>
</gene>
<dbReference type="NCBIfam" id="NF000841">
    <property type="entry name" value="PRK00071.1-4"/>
    <property type="match status" value="1"/>
</dbReference>
<dbReference type="InterPro" id="IPR014729">
    <property type="entry name" value="Rossmann-like_a/b/a_fold"/>
</dbReference>
<dbReference type="CDD" id="cd02165">
    <property type="entry name" value="NMNAT"/>
    <property type="match status" value="1"/>
</dbReference>
<evidence type="ECO:0000256" key="4">
    <source>
        <dbReference type="ARBA" id="ARBA00022679"/>
    </source>
</evidence>
<dbReference type="InterPro" id="IPR005248">
    <property type="entry name" value="NadD/NMNAT"/>
</dbReference>
<dbReference type="PANTHER" id="PTHR39321">
    <property type="entry name" value="NICOTINATE-NUCLEOTIDE ADENYLYLTRANSFERASE-RELATED"/>
    <property type="match status" value="1"/>
</dbReference>
<evidence type="ECO:0000256" key="1">
    <source>
        <dbReference type="ARBA" id="ARBA00002324"/>
    </source>
</evidence>
<accession>A0ABV6KM39</accession>
<comment type="pathway">
    <text evidence="2 10">Cofactor biosynthesis; NAD(+) biosynthesis; deamido-NAD(+) from nicotinate D-ribonucleotide: step 1/1.</text>
</comment>
<keyword evidence="3 10" id="KW-0662">Pyridine nucleotide biosynthesis</keyword>
<keyword evidence="6 10" id="KW-0547">Nucleotide-binding</keyword>
<keyword evidence="4 10" id="KW-0808">Transferase</keyword>
<comment type="function">
    <text evidence="1 10">Catalyzes the reversible adenylation of nicotinate mononucleotide (NaMN) to nicotinic acid adenine dinucleotide (NaAD).</text>
</comment>
<dbReference type="InterPro" id="IPR004821">
    <property type="entry name" value="Cyt_trans-like"/>
</dbReference>
<evidence type="ECO:0000256" key="6">
    <source>
        <dbReference type="ARBA" id="ARBA00022741"/>
    </source>
</evidence>
<sequence length="195" mass="22228">MRKIGILGGTFDPPHNGHLLIANEVLDSLGLDEIWFLPNSKPPHKSTSGTSTIDRVTMLEKAISNHADFKVEKIELERSGPSYTYDTMKLLHQKNEGTEFYFIIGADMVEYLPKWYKIDDLLNLVTFVGVQRPEHVLQTSYPVIYIDIPEFAVSSSLIRERVKNGNTIHYLTPDSVIQYIKEHQLYGSSESVRDC</sequence>
<comment type="similarity">
    <text evidence="10">Belongs to the NadD family.</text>
</comment>
<evidence type="ECO:0000256" key="3">
    <source>
        <dbReference type="ARBA" id="ARBA00022642"/>
    </source>
</evidence>
<protein>
    <recommendedName>
        <fullName evidence="10">Probable nicotinate-nucleotide adenylyltransferase</fullName>
        <ecNumber evidence="10">2.7.7.18</ecNumber>
    </recommendedName>
    <alternativeName>
        <fullName evidence="10">Deamido-NAD(+) diphosphorylase</fullName>
    </alternativeName>
    <alternativeName>
        <fullName evidence="10">Deamido-NAD(+) pyrophosphorylase</fullName>
    </alternativeName>
    <alternativeName>
        <fullName evidence="10">Nicotinate mononucleotide adenylyltransferase</fullName>
        <shortName evidence="10">NaMN adenylyltransferase</shortName>
    </alternativeName>
</protein>
<evidence type="ECO:0000256" key="2">
    <source>
        <dbReference type="ARBA" id="ARBA00005019"/>
    </source>
</evidence>
<reference evidence="12 13" key="1">
    <citation type="submission" date="2024-09" db="EMBL/GenBank/DDBJ databases">
        <authorList>
            <person name="Sun Q."/>
            <person name="Mori K."/>
        </authorList>
    </citation>
    <scope>NUCLEOTIDE SEQUENCE [LARGE SCALE GENOMIC DNA]</scope>
    <source>
        <strain evidence="12 13">CGMCC 1.9126</strain>
    </source>
</reference>
<dbReference type="GO" id="GO:0004515">
    <property type="term" value="F:nicotinate-nucleotide adenylyltransferase activity"/>
    <property type="evidence" value="ECO:0007669"/>
    <property type="project" value="UniProtKB-EC"/>
</dbReference>
<dbReference type="EC" id="2.7.7.18" evidence="10"/>
<evidence type="ECO:0000256" key="7">
    <source>
        <dbReference type="ARBA" id="ARBA00022840"/>
    </source>
</evidence>
<dbReference type="Proteomes" id="UP001589738">
    <property type="component" value="Unassembled WGS sequence"/>
</dbReference>
<dbReference type="EMBL" id="JBHLUU010000015">
    <property type="protein sequence ID" value="MFC0474364.1"/>
    <property type="molecule type" value="Genomic_DNA"/>
</dbReference>
<organism evidence="12 13">
    <name type="scientific">Robertmurraya beringensis</name>
    <dbReference type="NCBI Taxonomy" id="641660"/>
    <lineage>
        <taxon>Bacteria</taxon>
        <taxon>Bacillati</taxon>
        <taxon>Bacillota</taxon>
        <taxon>Bacilli</taxon>
        <taxon>Bacillales</taxon>
        <taxon>Bacillaceae</taxon>
        <taxon>Robertmurraya</taxon>
    </lineage>
</organism>
<name>A0ABV6KM39_9BACI</name>
<evidence type="ECO:0000313" key="13">
    <source>
        <dbReference type="Proteomes" id="UP001589738"/>
    </source>
</evidence>
<keyword evidence="8 10" id="KW-0520">NAD</keyword>
<dbReference type="PANTHER" id="PTHR39321:SF3">
    <property type="entry name" value="PHOSPHOPANTETHEINE ADENYLYLTRANSFERASE"/>
    <property type="match status" value="1"/>
</dbReference>
<dbReference type="Pfam" id="PF01467">
    <property type="entry name" value="CTP_transf_like"/>
    <property type="match status" value="1"/>
</dbReference>
<dbReference type="SUPFAM" id="SSF52374">
    <property type="entry name" value="Nucleotidylyl transferase"/>
    <property type="match status" value="1"/>
</dbReference>
<evidence type="ECO:0000256" key="8">
    <source>
        <dbReference type="ARBA" id="ARBA00023027"/>
    </source>
</evidence>
<evidence type="ECO:0000256" key="9">
    <source>
        <dbReference type="ARBA" id="ARBA00048721"/>
    </source>
</evidence>
<evidence type="ECO:0000256" key="5">
    <source>
        <dbReference type="ARBA" id="ARBA00022695"/>
    </source>
</evidence>
<feature type="domain" description="Cytidyltransferase-like" evidence="11">
    <location>
        <begin position="6"/>
        <end position="161"/>
    </location>
</feature>
<keyword evidence="7 10" id="KW-0067">ATP-binding</keyword>
<keyword evidence="13" id="KW-1185">Reference proteome</keyword>
<keyword evidence="5 10" id="KW-0548">Nucleotidyltransferase</keyword>
<evidence type="ECO:0000313" key="12">
    <source>
        <dbReference type="EMBL" id="MFC0474364.1"/>
    </source>
</evidence>
<comment type="caution">
    <text evidence="12">The sequence shown here is derived from an EMBL/GenBank/DDBJ whole genome shotgun (WGS) entry which is preliminary data.</text>
</comment>
<proteinExistence type="inferred from homology"/>